<evidence type="ECO:0000313" key="3">
    <source>
        <dbReference type="Proteomes" id="UP000298714"/>
    </source>
</evidence>
<dbReference type="EMBL" id="CP039704">
    <property type="protein sequence ID" value="QCI79578.1"/>
    <property type="molecule type" value="Genomic_DNA"/>
</dbReference>
<gene>
    <name evidence="2" type="ORF">E6W36_08580</name>
</gene>
<evidence type="ECO:0000259" key="1">
    <source>
        <dbReference type="Pfam" id="PF07589"/>
    </source>
</evidence>
<protein>
    <submittedName>
        <fullName evidence="2">PEP-CTERM sorting domain-containing protein</fullName>
    </submittedName>
</protein>
<dbReference type="NCBIfam" id="TIGR02595">
    <property type="entry name" value="PEP_CTERM"/>
    <property type="match status" value="1"/>
</dbReference>
<keyword evidence="3" id="KW-1185">Reference proteome</keyword>
<evidence type="ECO:0000313" key="2">
    <source>
        <dbReference type="EMBL" id="QCI79578.1"/>
    </source>
</evidence>
<sequence>MLTGLVFAGNHFDPQNSADNFIVNIYADDPSFPGAPSIAPLWSQTVGDIAETALGVSDVDGNPLFRYEIAVAGPALLAGQQYWLSIVNELGQQGDDWFWSFSEDGADGFNAGRSLLGGLVDFDVFADGDLAFTLLGEPVRDVPEPGSIALLGAGLALAGFARRKRA</sequence>
<organism evidence="2 3">
    <name type="scientific">Hankyongella ginsenosidimutans</name>
    <dbReference type="NCBI Taxonomy" id="1763828"/>
    <lineage>
        <taxon>Bacteria</taxon>
        <taxon>Pseudomonadati</taxon>
        <taxon>Pseudomonadota</taxon>
        <taxon>Alphaproteobacteria</taxon>
        <taxon>Sphingomonadales</taxon>
        <taxon>Sphingomonadaceae</taxon>
        <taxon>Hankyongella</taxon>
    </lineage>
</organism>
<accession>A0A4D7C845</accession>
<feature type="domain" description="Ice-binding protein C-terminal" evidence="1">
    <location>
        <begin position="141"/>
        <end position="165"/>
    </location>
</feature>
<dbReference type="KEGG" id="hgn:E6W36_08580"/>
<dbReference type="Proteomes" id="UP000298714">
    <property type="component" value="Chromosome"/>
</dbReference>
<name>A0A4D7C845_9SPHN</name>
<proteinExistence type="predicted"/>
<dbReference type="Pfam" id="PF07589">
    <property type="entry name" value="PEP-CTERM"/>
    <property type="match status" value="1"/>
</dbReference>
<dbReference type="InterPro" id="IPR013424">
    <property type="entry name" value="Ice-binding_C"/>
</dbReference>
<reference evidence="3" key="1">
    <citation type="submission" date="2019-04" db="EMBL/GenBank/DDBJ databases">
        <title>Complete genome sequence of Sphingomonas sp. W1-2-3.</title>
        <authorList>
            <person name="Im W.T."/>
        </authorList>
    </citation>
    <scope>NUCLEOTIDE SEQUENCE [LARGE SCALE GENOMIC DNA]</scope>
    <source>
        <strain evidence="3">W1-2-3</strain>
    </source>
</reference>
<dbReference type="AlphaFoldDB" id="A0A4D7C845"/>